<dbReference type="InParanoid" id="A0A0C3HN41"/>
<evidence type="ECO:0000256" key="8">
    <source>
        <dbReference type="SAM" id="MobiDB-lite"/>
    </source>
</evidence>
<feature type="transmembrane region" description="Helical" evidence="9">
    <location>
        <begin position="132"/>
        <end position="153"/>
    </location>
</feature>
<feature type="region of interest" description="Disordered" evidence="8">
    <location>
        <begin position="1"/>
        <end position="32"/>
    </location>
</feature>
<dbReference type="AlphaFoldDB" id="A0A0C3HN41"/>
<evidence type="ECO:0000256" key="5">
    <source>
        <dbReference type="ARBA" id="ARBA00022692"/>
    </source>
</evidence>
<evidence type="ECO:0000259" key="10">
    <source>
        <dbReference type="Pfam" id="PF03151"/>
    </source>
</evidence>
<keyword evidence="7 9" id="KW-0472">Membrane</keyword>
<evidence type="ECO:0000256" key="2">
    <source>
        <dbReference type="ARBA" id="ARBA00004477"/>
    </source>
</evidence>
<evidence type="ECO:0000256" key="6">
    <source>
        <dbReference type="ARBA" id="ARBA00022989"/>
    </source>
</evidence>
<evidence type="ECO:0000256" key="9">
    <source>
        <dbReference type="SAM" id="Phobius"/>
    </source>
</evidence>
<dbReference type="HOGENOM" id="CLU_022332_0_2_1"/>
<dbReference type="InterPro" id="IPR004853">
    <property type="entry name" value="Sugar_P_trans_dom"/>
</dbReference>
<comment type="similarity">
    <text evidence="3">Belongs to the TPT transporter family. SLC35D subfamily.</text>
</comment>
<evidence type="ECO:0000256" key="4">
    <source>
        <dbReference type="ARBA" id="ARBA00011182"/>
    </source>
</evidence>
<feature type="transmembrane region" description="Helical" evidence="9">
    <location>
        <begin position="257"/>
        <end position="281"/>
    </location>
</feature>
<dbReference type="Pfam" id="PF03151">
    <property type="entry name" value="TPT"/>
    <property type="match status" value="1"/>
</dbReference>
<keyword evidence="12" id="KW-1185">Reference proteome</keyword>
<dbReference type="Proteomes" id="UP000054321">
    <property type="component" value="Unassembled WGS sequence"/>
</dbReference>
<dbReference type="EMBL" id="KN832873">
    <property type="protein sequence ID" value="KIN03727.1"/>
    <property type="molecule type" value="Genomic_DNA"/>
</dbReference>
<comment type="subcellular location">
    <subcellularLocation>
        <location evidence="2">Endoplasmic reticulum membrane</location>
        <topology evidence="2">Multi-pass membrane protein</topology>
    </subcellularLocation>
</comment>
<feature type="transmembrane region" description="Helical" evidence="9">
    <location>
        <begin position="361"/>
        <end position="379"/>
    </location>
</feature>
<dbReference type="GO" id="GO:0005789">
    <property type="term" value="C:endoplasmic reticulum membrane"/>
    <property type="evidence" value="ECO:0007669"/>
    <property type="project" value="UniProtKB-SubCell"/>
</dbReference>
<evidence type="ECO:0000256" key="7">
    <source>
        <dbReference type="ARBA" id="ARBA00023136"/>
    </source>
</evidence>
<feature type="domain" description="Sugar phosphate transporter" evidence="10">
    <location>
        <begin position="43"/>
        <end position="329"/>
    </location>
</feature>
<feature type="transmembrane region" description="Helical" evidence="9">
    <location>
        <begin position="315"/>
        <end position="332"/>
    </location>
</feature>
<evidence type="ECO:0000256" key="1">
    <source>
        <dbReference type="ARBA" id="ARBA00003420"/>
    </source>
</evidence>
<gene>
    <name evidence="11" type="ORF">OIDMADRAFT_117367</name>
</gene>
<organism evidence="11 12">
    <name type="scientific">Oidiodendron maius (strain Zn)</name>
    <dbReference type="NCBI Taxonomy" id="913774"/>
    <lineage>
        <taxon>Eukaryota</taxon>
        <taxon>Fungi</taxon>
        <taxon>Dikarya</taxon>
        <taxon>Ascomycota</taxon>
        <taxon>Pezizomycotina</taxon>
        <taxon>Leotiomycetes</taxon>
        <taxon>Leotiomycetes incertae sedis</taxon>
        <taxon>Myxotrichaceae</taxon>
        <taxon>Oidiodendron</taxon>
    </lineage>
</organism>
<evidence type="ECO:0000313" key="12">
    <source>
        <dbReference type="Proteomes" id="UP000054321"/>
    </source>
</evidence>
<sequence>MAEEKVRVSGDMSRPADAPILPTTNPDVEKKAAPAPEAGLPAAAYVVFWISLSGGVILFNKWILSTLKFKYPILLTAWHLTFSTIMTQVLARTTTLLDGRKKIKMTGRVYLRAIVPIGVAFSLSLMCGNMTYLYLSVSFIQMLKATMPVAVLITSWALRVEEVNFMKLFNVSFIVLGVVIASFGEIDFVLAGFLYQLAGLIFEAVRINLVETLLNGAEYKMDPLVSLYYFAPVCAVMNTIVALFMEVPQVTMEEFNAIGIPIFIANAACAFMLNVAVVFLIGKTSGLVLTLCGVLKDILLVIASVLIWGTMITHLQMFGYSIALLGMLWFKFGKEKIKEYLSQANRAWAEFGSTRPAMRKVLIFGLVVVTIFVLFGGLAPSYDPKDYINAAKNAVGSV</sequence>
<evidence type="ECO:0000256" key="3">
    <source>
        <dbReference type="ARBA" id="ARBA00010425"/>
    </source>
</evidence>
<protein>
    <recommendedName>
        <fullName evidence="10">Sugar phosphate transporter domain-containing protein</fullName>
    </recommendedName>
</protein>
<dbReference type="OrthoDB" id="6418713at2759"/>
<comment type="function">
    <text evidence="1">Involved in the import of GDP-mannose from the cytoplasm into the Golgi lumen.</text>
</comment>
<feature type="transmembrane region" description="Helical" evidence="9">
    <location>
        <begin position="109"/>
        <end position="126"/>
    </location>
</feature>
<dbReference type="PANTHER" id="PTHR11132">
    <property type="entry name" value="SOLUTE CARRIER FAMILY 35"/>
    <property type="match status" value="1"/>
</dbReference>
<keyword evidence="5 9" id="KW-0812">Transmembrane</keyword>
<feature type="transmembrane region" description="Helical" evidence="9">
    <location>
        <begin position="288"/>
        <end position="309"/>
    </location>
</feature>
<feature type="transmembrane region" description="Helical" evidence="9">
    <location>
        <begin position="42"/>
        <end position="64"/>
    </location>
</feature>
<dbReference type="InterPro" id="IPR050186">
    <property type="entry name" value="TPT_transporter"/>
</dbReference>
<reference evidence="11 12" key="1">
    <citation type="submission" date="2014-04" db="EMBL/GenBank/DDBJ databases">
        <authorList>
            <consortium name="DOE Joint Genome Institute"/>
            <person name="Kuo A."/>
            <person name="Martino E."/>
            <person name="Perotto S."/>
            <person name="Kohler A."/>
            <person name="Nagy L.G."/>
            <person name="Floudas D."/>
            <person name="Copeland A."/>
            <person name="Barry K.W."/>
            <person name="Cichocki N."/>
            <person name="Veneault-Fourrey C."/>
            <person name="LaButti K."/>
            <person name="Lindquist E.A."/>
            <person name="Lipzen A."/>
            <person name="Lundell T."/>
            <person name="Morin E."/>
            <person name="Murat C."/>
            <person name="Sun H."/>
            <person name="Tunlid A."/>
            <person name="Henrissat B."/>
            <person name="Grigoriev I.V."/>
            <person name="Hibbett D.S."/>
            <person name="Martin F."/>
            <person name="Nordberg H.P."/>
            <person name="Cantor M.N."/>
            <person name="Hua S.X."/>
        </authorList>
    </citation>
    <scope>NUCLEOTIDE SEQUENCE [LARGE SCALE GENOMIC DNA]</scope>
    <source>
        <strain evidence="11 12">Zn</strain>
    </source>
</reference>
<keyword evidence="6 9" id="KW-1133">Transmembrane helix</keyword>
<feature type="transmembrane region" description="Helical" evidence="9">
    <location>
        <begin position="226"/>
        <end position="245"/>
    </location>
</feature>
<proteinExistence type="inferred from homology"/>
<feature type="transmembrane region" description="Helical" evidence="9">
    <location>
        <begin position="188"/>
        <end position="205"/>
    </location>
</feature>
<name>A0A0C3HN41_OIDMZ</name>
<accession>A0A0C3HN41</accession>
<reference evidence="12" key="2">
    <citation type="submission" date="2015-01" db="EMBL/GenBank/DDBJ databases">
        <title>Evolutionary Origins and Diversification of the Mycorrhizal Mutualists.</title>
        <authorList>
            <consortium name="DOE Joint Genome Institute"/>
            <consortium name="Mycorrhizal Genomics Consortium"/>
            <person name="Kohler A."/>
            <person name="Kuo A."/>
            <person name="Nagy L.G."/>
            <person name="Floudas D."/>
            <person name="Copeland A."/>
            <person name="Barry K.W."/>
            <person name="Cichocki N."/>
            <person name="Veneault-Fourrey C."/>
            <person name="LaButti K."/>
            <person name="Lindquist E.A."/>
            <person name="Lipzen A."/>
            <person name="Lundell T."/>
            <person name="Morin E."/>
            <person name="Murat C."/>
            <person name="Riley R."/>
            <person name="Ohm R."/>
            <person name="Sun H."/>
            <person name="Tunlid A."/>
            <person name="Henrissat B."/>
            <person name="Grigoriev I.V."/>
            <person name="Hibbett D.S."/>
            <person name="Martin F."/>
        </authorList>
    </citation>
    <scope>NUCLEOTIDE SEQUENCE [LARGE SCALE GENOMIC DNA]</scope>
    <source>
        <strain evidence="12">Zn</strain>
    </source>
</reference>
<feature type="transmembrane region" description="Helical" evidence="9">
    <location>
        <begin position="165"/>
        <end position="182"/>
    </location>
</feature>
<evidence type="ECO:0000313" key="11">
    <source>
        <dbReference type="EMBL" id="KIN03727.1"/>
    </source>
</evidence>
<comment type="subunit">
    <text evidence="4">Homooligomer.</text>
</comment>